<evidence type="ECO:0000313" key="2">
    <source>
        <dbReference type="EMBL" id="ETO02563.1"/>
    </source>
</evidence>
<protein>
    <recommendedName>
        <fullName evidence="4">Transmembrane protein</fullName>
    </recommendedName>
</protein>
<evidence type="ECO:0000313" key="3">
    <source>
        <dbReference type="Proteomes" id="UP000023152"/>
    </source>
</evidence>
<accession>X6LKU1</accession>
<keyword evidence="1" id="KW-0812">Transmembrane</keyword>
<name>X6LKU1_RETFI</name>
<evidence type="ECO:0008006" key="4">
    <source>
        <dbReference type="Google" id="ProtNLM"/>
    </source>
</evidence>
<evidence type="ECO:0000256" key="1">
    <source>
        <dbReference type="SAM" id="Phobius"/>
    </source>
</evidence>
<keyword evidence="1" id="KW-0472">Membrane</keyword>
<organism evidence="2 3">
    <name type="scientific">Reticulomyxa filosa</name>
    <dbReference type="NCBI Taxonomy" id="46433"/>
    <lineage>
        <taxon>Eukaryota</taxon>
        <taxon>Sar</taxon>
        <taxon>Rhizaria</taxon>
        <taxon>Retaria</taxon>
        <taxon>Foraminifera</taxon>
        <taxon>Monothalamids</taxon>
        <taxon>Reticulomyxidae</taxon>
        <taxon>Reticulomyxa</taxon>
    </lineage>
</organism>
<comment type="caution">
    <text evidence="2">The sequence shown here is derived from an EMBL/GenBank/DDBJ whole genome shotgun (WGS) entry which is preliminary data.</text>
</comment>
<feature type="transmembrane region" description="Helical" evidence="1">
    <location>
        <begin position="136"/>
        <end position="154"/>
    </location>
</feature>
<feature type="transmembrane region" description="Helical" evidence="1">
    <location>
        <begin position="69"/>
        <end position="91"/>
    </location>
</feature>
<proteinExistence type="predicted"/>
<reference evidence="2 3" key="1">
    <citation type="journal article" date="2013" name="Curr. Biol.">
        <title>The Genome of the Foraminiferan Reticulomyxa filosa.</title>
        <authorList>
            <person name="Glockner G."/>
            <person name="Hulsmann N."/>
            <person name="Schleicher M."/>
            <person name="Noegel A.A."/>
            <person name="Eichinger L."/>
            <person name="Gallinger C."/>
            <person name="Pawlowski J."/>
            <person name="Sierra R."/>
            <person name="Euteneuer U."/>
            <person name="Pillet L."/>
            <person name="Moustafa A."/>
            <person name="Platzer M."/>
            <person name="Groth M."/>
            <person name="Szafranski K."/>
            <person name="Schliwa M."/>
        </authorList>
    </citation>
    <scope>NUCLEOTIDE SEQUENCE [LARGE SCALE GENOMIC DNA]</scope>
</reference>
<gene>
    <name evidence="2" type="ORF">RFI_34855</name>
</gene>
<keyword evidence="1" id="KW-1133">Transmembrane helix</keyword>
<dbReference type="AlphaFoldDB" id="X6LKU1"/>
<sequence length="190" mass="22501">MTAHQYFCQYIFLQKESILTSYFCIVDAYGHIITSSIHHLLFIKLEKKISTFFASPYEYKIFFNIHIELFNVILAHSLNIVGIFYFFLPVFKKTVLFKHIESWFFQLNIDQIIQLLYHLSVLSNQNNIKNQLNQQVTRGNVVTFLIFVFVMFSLENKLQSFVGFLFPYLKQIALSMCIKHPEGICTRFLL</sequence>
<keyword evidence="3" id="KW-1185">Reference proteome</keyword>
<dbReference type="EMBL" id="ASPP01035473">
    <property type="protein sequence ID" value="ETO02563.1"/>
    <property type="molecule type" value="Genomic_DNA"/>
</dbReference>
<dbReference type="Proteomes" id="UP000023152">
    <property type="component" value="Unassembled WGS sequence"/>
</dbReference>